<dbReference type="AlphaFoldDB" id="A0A0G0EQJ2"/>
<proteinExistence type="predicted"/>
<dbReference type="EMBL" id="LBSA01000016">
    <property type="protein sequence ID" value="KKQ09188.1"/>
    <property type="molecule type" value="Genomic_DNA"/>
</dbReference>
<evidence type="ECO:0008006" key="3">
    <source>
        <dbReference type="Google" id="ProtNLM"/>
    </source>
</evidence>
<accession>A0A0G0EQJ2</accession>
<protein>
    <recommendedName>
        <fullName evidence="3">VanW family protein</fullName>
    </recommendedName>
</protein>
<comment type="caution">
    <text evidence="1">The sequence shown here is derived from an EMBL/GenBank/DDBJ whole genome shotgun (WGS) entry which is preliminary data.</text>
</comment>
<organism evidence="1 2">
    <name type="scientific">Candidatus Daviesbacteria bacterium GW2011_GWB1_36_5</name>
    <dbReference type="NCBI Taxonomy" id="1618426"/>
    <lineage>
        <taxon>Bacteria</taxon>
        <taxon>Candidatus Daviesiibacteriota</taxon>
    </lineage>
</organism>
<evidence type="ECO:0000313" key="1">
    <source>
        <dbReference type="EMBL" id="KKQ09188.1"/>
    </source>
</evidence>
<name>A0A0G0EQJ2_9BACT</name>
<dbReference type="Proteomes" id="UP000034492">
    <property type="component" value="Unassembled WGS sequence"/>
</dbReference>
<evidence type="ECO:0000313" key="2">
    <source>
        <dbReference type="Proteomes" id="UP000034492"/>
    </source>
</evidence>
<sequence>MFASVLSSVLIFSLISLNTIGVPVSEPKTVLSSRSISLEQRQPDRYINSVFKDNILLNMAYLRGSVTSKENLSWDEVRKPFEYEFVLEPGQTFAYHDDVLGSYQGSLVKTTRAHFNGSEGFKSDGYLMGDGVCHLASVINYAAKDAGLDSYAPSNHNFAAINEVPKEYGVAIYNMPGNRAVGERQNLYITNNFDSKVTFRFDFDGDNLKVEVYR</sequence>
<reference evidence="1 2" key="1">
    <citation type="journal article" date="2015" name="Nature">
        <title>rRNA introns, odd ribosomes, and small enigmatic genomes across a large radiation of phyla.</title>
        <authorList>
            <person name="Brown C.T."/>
            <person name="Hug L.A."/>
            <person name="Thomas B.C."/>
            <person name="Sharon I."/>
            <person name="Castelle C.J."/>
            <person name="Singh A."/>
            <person name="Wilkins M.J."/>
            <person name="Williams K.H."/>
            <person name="Banfield J.F."/>
        </authorList>
    </citation>
    <scope>NUCLEOTIDE SEQUENCE [LARGE SCALE GENOMIC DNA]</scope>
</reference>
<gene>
    <name evidence="1" type="ORF">US19_C0016G0011</name>
</gene>